<dbReference type="AlphaFoldDB" id="A0A6A6DBS6"/>
<evidence type="ECO:0000313" key="1">
    <source>
        <dbReference type="EMBL" id="KAF2176887.1"/>
    </source>
</evidence>
<gene>
    <name evidence="1" type="ORF">K469DRAFT_721878</name>
</gene>
<protein>
    <submittedName>
        <fullName evidence="1">Uncharacterized protein</fullName>
    </submittedName>
</protein>
<organism evidence="1 2">
    <name type="scientific">Zopfia rhizophila CBS 207.26</name>
    <dbReference type="NCBI Taxonomy" id="1314779"/>
    <lineage>
        <taxon>Eukaryota</taxon>
        <taxon>Fungi</taxon>
        <taxon>Dikarya</taxon>
        <taxon>Ascomycota</taxon>
        <taxon>Pezizomycotina</taxon>
        <taxon>Dothideomycetes</taxon>
        <taxon>Dothideomycetes incertae sedis</taxon>
        <taxon>Zopfiaceae</taxon>
        <taxon>Zopfia</taxon>
    </lineage>
</organism>
<name>A0A6A6DBS6_9PEZI</name>
<keyword evidence="2" id="KW-1185">Reference proteome</keyword>
<sequence>MQVCGQIYVEAREIFYSKSTFKFASDFPIPTILHFLKDKSPPSRAHIHFTRT</sequence>
<dbReference type="Proteomes" id="UP000800200">
    <property type="component" value="Unassembled WGS sequence"/>
</dbReference>
<reference evidence="1" key="1">
    <citation type="journal article" date="2020" name="Stud. Mycol.">
        <title>101 Dothideomycetes genomes: a test case for predicting lifestyles and emergence of pathogens.</title>
        <authorList>
            <person name="Haridas S."/>
            <person name="Albert R."/>
            <person name="Binder M."/>
            <person name="Bloem J."/>
            <person name="Labutti K."/>
            <person name="Salamov A."/>
            <person name="Andreopoulos B."/>
            <person name="Baker S."/>
            <person name="Barry K."/>
            <person name="Bills G."/>
            <person name="Bluhm B."/>
            <person name="Cannon C."/>
            <person name="Castanera R."/>
            <person name="Culley D."/>
            <person name="Daum C."/>
            <person name="Ezra D."/>
            <person name="Gonzalez J."/>
            <person name="Henrissat B."/>
            <person name="Kuo A."/>
            <person name="Liang C."/>
            <person name="Lipzen A."/>
            <person name="Lutzoni F."/>
            <person name="Magnuson J."/>
            <person name="Mondo S."/>
            <person name="Nolan M."/>
            <person name="Ohm R."/>
            <person name="Pangilinan J."/>
            <person name="Park H.-J."/>
            <person name="Ramirez L."/>
            <person name="Alfaro M."/>
            <person name="Sun H."/>
            <person name="Tritt A."/>
            <person name="Yoshinaga Y."/>
            <person name="Zwiers L.-H."/>
            <person name="Turgeon B."/>
            <person name="Goodwin S."/>
            <person name="Spatafora J."/>
            <person name="Crous P."/>
            <person name="Grigoriev I."/>
        </authorList>
    </citation>
    <scope>NUCLEOTIDE SEQUENCE</scope>
    <source>
        <strain evidence="1">CBS 207.26</strain>
    </source>
</reference>
<dbReference type="EMBL" id="ML994699">
    <property type="protein sequence ID" value="KAF2176887.1"/>
    <property type="molecule type" value="Genomic_DNA"/>
</dbReference>
<accession>A0A6A6DBS6</accession>
<evidence type="ECO:0000313" key="2">
    <source>
        <dbReference type="Proteomes" id="UP000800200"/>
    </source>
</evidence>
<dbReference type="OrthoDB" id="5420711at2759"/>
<proteinExistence type="predicted"/>